<dbReference type="PROSITE" id="PS01311">
    <property type="entry name" value="LGT"/>
    <property type="match status" value="1"/>
</dbReference>
<feature type="region of interest" description="Disordered" evidence="8">
    <location>
        <begin position="365"/>
        <end position="416"/>
    </location>
</feature>
<feature type="transmembrane region" description="Helical" evidence="7">
    <location>
        <begin position="281"/>
        <end position="303"/>
    </location>
</feature>
<keyword evidence="6 7" id="KW-0472">Membrane</keyword>
<dbReference type="Pfam" id="PF01790">
    <property type="entry name" value="LGT"/>
    <property type="match status" value="1"/>
</dbReference>
<dbReference type="PANTHER" id="PTHR30589">
    <property type="entry name" value="PROLIPOPROTEIN DIACYLGLYCERYL TRANSFERASE"/>
    <property type="match status" value="1"/>
</dbReference>
<evidence type="ECO:0000313" key="9">
    <source>
        <dbReference type="EMBL" id="MCU6704977.1"/>
    </source>
</evidence>
<feature type="transmembrane region" description="Helical" evidence="7">
    <location>
        <begin position="131"/>
        <end position="148"/>
    </location>
</feature>
<reference evidence="9 10" key="1">
    <citation type="journal article" date="2021" name="ISME Commun">
        <title>Automated analysis of genomic sequences facilitates high-throughput and comprehensive description of bacteria.</title>
        <authorList>
            <person name="Hitch T.C.A."/>
        </authorList>
    </citation>
    <scope>NUCLEOTIDE SEQUENCE [LARGE SCALE GENOMIC DNA]</scope>
    <source>
        <strain evidence="9 10">Sanger_31</strain>
    </source>
</reference>
<keyword evidence="3 7" id="KW-0808">Transferase</keyword>
<protein>
    <recommendedName>
        <fullName evidence="7">Phosphatidylglycerol--prolipoprotein diacylglyceryl transferase</fullName>
        <ecNumber evidence="7">2.5.1.145</ecNumber>
    </recommendedName>
</protein>
<evidence type="ECO:0000256" key="1">
    <source>
        <dbReference type="ARBA" id="ARBA00007150"/>
    </source>
</evidence>
<comment type="similarity">
    <text evidence="1 7">Belongs to the Lgt family.</text>
</comment>
<organism evidence="9 10">
    <name type="scientific">Hominimerdicola aceti</name>
    <dbReference type="NCBI Taxonomy" id="2981726"/>
    <lineage>
        <taxon>Bacteria</taxon>
        <taxon>Bacillati</taxon>
        <taxon>Bacillota</taxon>
        <taxon>Clostridia</taxon>
        <taxon>Eubacteriales</taxon>
        <taxon>Oscillospiraceae</taxon>
        <taxon>Hominimerdicola</taxon>
    </lineage>
</organism>
<proteinExistence type="inferred from homology"/>
<dbReference type="HAMAP" id="MF_01147">
    <property type="entry name" value="Lgt"/>
    <property type="match status" value="1"/>
</dbReference>
<evidence type="ECO:0000256" key="3">
    <source>
        <dbReference type="ARBA" id="ARBA00022679"/>
    </source>
</evidence>
<evidence type="ECO:0000256" key="7">
    <source>
        <dbReference type="HAMAP-Rule" id="MF_01147"/>
    </source>
</evidence>
<comment type="catalytic activity">
    <reaction evidence="7">
        <text>L-cysteinyl-[prolipoprotein] + a 1,2-diacyl-sn-glycero-3-phospho-(1'-sn-glycerol) = an S-1,2-diacyl-sn-glyceryl-L-cysteinyl-[prolipoprotein] + sn-glycerol 1-phosphate + H(+)</text>
        <dbReference type="Rhea" id="RHEA:56712"/>
        <dbReference type="Rhea" id="RHEA-COMP:14679"/>
        <dbReference type="Rhea" id="RHEA-COMP:14680"/>
        <dbReference type="ChEBI" id="CHEBI:15378"/>
        <dbReference type="ChEBI" id="CHEBI:29950"/>
        <dbReference type="ChEBI" id="CHEBI:57685"/>
        <dbReference type="ChEBI" id="CHEBI:64716"/>
        <dbReference type="ChEBI" id="CHEBI:140658"/>
        <dbReference type="EC" id="2.5.1.145"/>
    </reaction>
</comment>
<dbReference type="RefSeq" id="WP_195388494.1">
    <property type="nucleotide sequence ID" value="NZ_JAOQJZ010000002.1"/>
</dbReference>
<dbReference type="GO" id="GO:0005886">
    <property type="term" value="C:plasma membrane"/>
    <property type="evidence" value="ECO:0007669"/>
    <property type="project" value="UniProtKB-SubCell"/>
</dbReference>
<dbReference type="EMBL" id="JAOQJZ010000002">
    <property type="protein sequence ID" value="MCU6704977.1"/>
    <property type="molecule type" value="Genomic_DNA"/>
</dbReference>
<comment type="caution">
    <text evidence="9">The sequence shown here is derived from an EMBL/GenBank/DDBJ whole genome shotgun (WGS) entry which is preliminary data.</text>
</comment>
<dbReference type="GO" id="GO:0008961">
    <property type="term" value="F:phosphatidylglycerol-prolipoprotein diacylglyceryl transferase activity"/>
    <property type="evidence" value="ECO:0007669"/>
    <property type="project" value="UniProtKB-UniRule"/>
</dbReference>
<evidence type="ECO:0000256" key="6">
    <source>
        <dbReference type="ARBA" id="ARBA00023136"/>
    </source>
</evidence>
<evidence type="ECO:0000256" key="8">
    <source>
        <dbReference type="SAM" id="MobiDB-lite"/>
    </source>
</evidence>
<sequence length="416" mass="47422">MTALQFLADSSANDAIREKLREFPNRVYFPNFGKGDNIFKEGIDIDRVLFTVPGTNFKIYWYGFLITIGILLAMIYGFRRMKTVGIDPDRATDSVIGGLIGAIFGARFYYIIFNTEGMKFSEFFDIRDGGLAIYGGLIGAIIVGGIIAKVRKLKLTALLDVVAPCFLIGQCIGRWGNFFNQEAFGANTKLPWGMISNTTMEYISNHYDELGGKVSALDPIHPCFLYESIWCLIGFIILHFYLKHRKFDGEVFLMYTGWYGLGRFFIEGLRTDSLYLGNIRVSQLVAGTCVLASLVLIIVFRGITKRNSDYKLFVDTELSKAQLEQYNSYNDMQQEKKELKHKIKEAKDKGESFIELQKEYDEKFGKQAQKDKLKEAEEKDKESHTKAETEYKSILGDDNDEDSEVKDTDEKDTEEE</sequence>
<feature type="transmembrane region" description="Helical" evidence="7">
    <location>
        <begin position="59"/>
        <end position="79"/>
    </location>
</feature>
<keyword evidence="2 7" id="KW-1003">Cell membrane</keyword>
<evidence type="ECO:0000256" key="5">
    <source>
        <dbReference type="ARBA" id="ARBA00022989"/>
    </source>
</evidence>
<feature type="compositionally biased region" description="Basic and acidic residues" evidence="8">
    <location>
        <begin position="365"/>
        <end position="391"/>
    </location>
</feature>
<accession>A0AAE3IGP3</accession>
<dbReference type="PANTHER" id="PTHR30589:SF0">
    <property type="entry name" value="PHOSPHATIDYLGLYCEROL--PROLIPOPROTEIN DIACYLGLYCERYL TRANSFERASE"/>
    <property type="match status" value="1"/>
</dbReference>
<gene>
    <name evidence="7 9" type="primary">lgt</name>
    <name evidence="9" type="ORF">OCV57_03405</name>
</gene>
<comment type="subcellular location">
    <subcellularLocation>
        <location evidence="7">Cell membrane</location>
        <topology evidence="7">Multi-pass membrane protein</topology>
    </subcellularLocation>
</comment>
<keyword evidence="10" id="KW-1185">Reference proteome</keyword>
<evidence type="ECO:0000313" key="10">
    <source>
        <dbReference type="Proteomes" id="UP001208131"/>
    </source>
</evidence>
<comment type="pathway">
    <text evidence="7">Protein modification; lipoprotein biosynthesis (diacylglyceryl transfer).</text>
</comment>
<comment type="function">
    <text evidence="7">Catalyzes the transfer of the diacylglyceryl group from phosphatidylglycerol to the sulfhydryl group of the N-terminal cysteine of a prolipoprotein, the first step in the formation of mature lipoproteins.</text>
</comment>
<dbReference type="AlphaFoldDB" id="A0AAE3IGP3"/>
<dbReference type="NCBIfam" id="TIGR00544">
    <property type="entry name" value="lgt"/>
    <property type="match status" value="1"/>
</dbReference>
<dbReference type="GO" id="GO:0042158">
    <property type="term" value="P:lipoprotein biosynthetic process"/>
    <property type="evidence" value="ECO:0007669"/>
    <property type="project" value="UniProtKB-UniRule"/>
</dbReference>
<feature type="transmembrane region" description="Helical" evidence="7">
    <location>
        <begin position="91"/>
        <end position="111"/>
    </location>
</feature>
<name>A0AAE3IGP3_9FIRM</name>
<feature type="transmembrane region" description="Helical" evidence="7">
    <location>
        <begin position="155"/>
        <end position="175"/>
    </location>
</feature>
<feature type="binding site" evidence="7">
    <location>
        <position position="174"/>
    </location>
    <ligand>
        <name>a 1,2-diacyl-sn-glycero-3-phospho-(1'-sn-glycerol)</name>
        <dbReference type="ChEBI" id="CHEBI:64716"/>
    </ligand>
</feature>
<feature type="transmembrane region" description="Helical" evidence="7">
    <location>
        <begin position="224"/>
        <end position="242"/>
    </location>
</feature>
<evidence type="ECO:0000256" key="2">
    <source>
        <dbReference type="ARBA" id="ARBA00022475"/>
    </source>
</evidence>
<keyword evidence="5 7" id="KW-1133">Transmembrane helix</keyword>
<dbReference type="InterPro" id="IPR001640">
    <property type="entry name" value="Lgt"/>
</dbReference>
<dbReference type="Proteomes" id="UP001208131">
    <property type="component" value="Unassembled WGS sequence"/>
</dbReference>
<dbReference type="EC" id="2.5.1.145" evidence="7"/>
<evidence type="ECO:0000256" key="4">
    <source>
        <dbReference type="ARBA" id="ARBA00022692"/>
    </source>
</evidence>
<feature type="transmembrane region" description="Helical" evidence="7">
    <location>
        <begin position="249"/>
        <end position="266"/>
    </location>
</feature>
<keyword evidence="4 7" id="KW-0812">Transmembrane</keyword>